<dbReference type="InterPro" id="IPR002877">
    <property type="entry name" value="RNA_MeTrfase_FtsJ_dom"/>
</dbReference>
<evidence type="ECO:0000256" key="1">
    <source>
        <dbReference type="ARBA" id="ARBA00022884"/>
    </source>
</evidence>
<comment type="similarity">
    <text evidence="2">Belongs to the TlyA family.</text>
</comment>
<accession>A0ABW2IJB1</accession>
<evidence type="ECO:0000256" key="2">
    <source>
        <dbReference type="ARBA" id="ARBA00029460"/>
    </source>
</evidence>
<dbReference type="Proteomes" id="UP001596492">
    <property type="component" value="Unassembled WGS sequence"/>
</dbReference>
<dbReference type="InterPro" id="IPR047048">
    <property type="entry name" value="TlyA"/>
</dbReference>
<dbReference type="Pfam" id="PF01479">
    <property type="entry name" value="S4"/>
    <property type="match status" value="1"/>
</dbReference>
<keyword evidence="5" id="KW-0808">Transferase</keyword>
<dbReference type="EMBL" id="JBHTBR010000002">
    <property type="protein sequence ID" value="MFC7290956.1"/>
    <property type="molecule type" value="Genomic_DNA"/>
</dbReference>
<dbReference type="PIRSF" id="PIRSF005578">
    <property type="entry name" value="TlyA"/>
    <property type="match status" value="1"/>
</dbReference>
<evidence type="ECO:0000313" key="5">
    <source>
        <dbReference type="EMBL" id="MFC7290956.1"/>
    </source>
</evidence>
<dbReference type="GO" id="GO:0032259">
    <property type="term" value="P:methylation"/>
    <property type="evidence" value="ECO:0007669"/>
    <property type="project" value="UniProtKB-KW"/>
</dbReference>
<protein>
    <submittedName>
        <fullName evidence="5">TlyA family RNA methyltransferase</fullName>
    </submittedName>
</protein>
<proteinExistence type="inferred from homology"/>
<dbReference type="GO" id="GO:0008168">
    <property type="term" value="F:methyltransferase activity"/>
    <property type="evidence" value="ECO:0007669"/>
    <property type="project" value="UniProtKB-KW"/>
</dbReference>
<sequence>MTSNDVNENATPADDGVLRLDLALVARGVMETRAQAQASIKAGKVRVDDEVVTKASFKVQPDQKISGEKLHPFVSRGGMKLEHALKTFNIKVEGKTALDIGSSTGGFTDVLLRAGVVKIYAVDVGRDQLHESLRKDKRIVSYEGMDARKLNRSLIDTAPDIIVCDASFISLSKLLRQSMKLSSLKADMVVLFKPQFEVGKENIGKGGIVSDQNAVAKARKQFDLWLESEGWQIEKSCTSPIKGGDGNREYLIHARRIVQGWTP</sequence>
<keyword evidence="1 3" id="KW-0694">RNA-binding</keyword>
<evidence type="ECO:0000256" key="3">
    <source>
        <dbReference type="PROSITE-ProRule" id="PRU00182"/>
    </source>
</evidence>
<keyword evidence="5" id="KW-0489">Methyltransferase</keyword>
<dbReference type="PANTHER" id="PTHR32319">
    <property type="entry name" value="BACTERIAL HEMOLYSIN-LIKE PROTEIN"/>
    <property type="match status" value="1"/>
</dbReference>
<dbReference type="CDD" id="cd02440">
    <property type="entry name" value="AdoMet_MTases"/>
    <property type="match status" value="1"/>
</dbReference>
<evidence type="ECO:0000313" key="6">
    <source>
        <dbReference type="Proteomes" id="UP001596492"/>
    </source>
</evidence>
<dbReference type="NCBIfam" id="TIGR00478">
    <property type="entry name" value="tly"/>
    <property type="match status" value="1"/>
</dbReference>
<dbReference type="CDD" id="cd00165">
    <property type="entry name" value="S4"/>
    <property type="match status" value="1"/>
</dbReference>
<gene>
    <name evidence="5" type="ORF">ACFQS8_04970</name>
</gene>
<keyword evidence="6" id="KW-1185">Reference proteome</keyword>
<feature type="domain" description="RNA-binding S4" evidence="4">
    <location>
        <begin position="18"/>
        <end position="79"/>
    </location>
</feature>
<organism evidence="5 6">
    <name type="scientific">Hirschia litorea</name>
    <dbReference type="NCBI Taxonomy" id="1199156"/>
    <lineage>
        <taxon>Bacteria</taxon>
        <taxon>Pseudomonadati</taxon>
        <taxon>Pseudomonadota</taxon>
        <taxon>Alphaproteobacteria</taxon>
        <taxon>Hyphomonadales</taxon>
        <taxon>Hyphomonadaceae</taxon>
        <taxon>Hirschia</taxon>
    </lineage>
</organism>
<dbReference type="InterPro" id="IPR036986">
    <property type="entry name" value="S4_RNA-bd_sf"/>
</dbReference>
<dbReference type="Gene3D" id="3.40.50.150">
    <property type="entry name" value="Vaccinia Virus protein VP39"/>
    <property type="match status" value="1"/>
</dbReference>
<dbReference type="InterPro" id="IPR004538">
    <property type="entry name" value="Hemolysin_A/TlyA"/>
</dbReference>
<dbReference type="PROSITE" id="PS50889">
    <property type="entry name" value="S4"/>
    <property type="match status" value="1"/>
</dbReference>
<name>A0ABW2IJB1_9PROT</name>
<dbReference type="Gene3D" id="3.10.290.10">
    <property type="entry name" value="RNA-binding S4 domain"/>
    <property type="match status" value="1"/>
</dbReference>
<comment type="caution">
    <text evidence="5">The sequence shown here is derived from an EMBL/GenBank/DDBJ whole genome shotgun (WGS) entry which is preliminary data.</text>
</comment>
<dbReference type="SMART" id="SM00363">
    <property type="entry name" value="S4"/>
    <property type="match status" value="1"/>
</dbReference>
<dbReference type="Pfam" id="PF01728">
    <property type="entry name" value="FtsJ"/>
    <property type="match status" value="1"/>
</dbReference>
<dbReference type="RefSeq" id="WP_382166160.1">
    <property type="nucleotide sequence ID" value="NZ_JBHTBR010000002.1"/>
</dbReference>
<dbReference type="InterPro" id="IPR029063">
    <property type="entry name" value="SAM-dependent_MTases_sf"/>
</dbReference>
<dbReference type="InterPro" id="IPR002942">
    <property type="entry name" value="S4_RNA-bd"/>
</dbReference>
<dbReference type="SUPFAM" id="SSF55174">
    <property type="entry name" value="Alpha-L RNA-binding motif"/>
    <property type="match status" value="1"/>
</dbReference>
<reference evidence="6" key="1">
    <citation type="journal article" date="2019" name="Int. J. Syst. Evol. Microbiol.">
        <title>The Global Catalogue of Microorganisms (GCM) 10K type strain sequencing project: providing services to taxonomists for standard genome sequencing and annotation.</title>
        <authorList>
            <consortium name="The Broad Institute Genomics Platform"/>
            <consortium name="The Broad Institute Genome Sequencing Center for Infectious Disease"/>
            <person name="Wu L."/>
            <person name="Ma J."/>
        </authorList>
    </citation>
    <scope>NUCLEOTIDE SEQUENCE [LARGE SCALE GENOMIC DNA]</scope>
    <source>
        <strain evidence="6">CCUG 51308</strain>
    </source>
</reference>
<dbReference type="SUPFAM" id="SSF53335">
    <property type="entry name" value="S-adenosyl-L-methionine-dependent methyltransferases"/>
    <property type="match status" value="1"/>
</dbReference>
<evidence type="ECO:0000259" key="4">
    <source>
        <dbReference type="SMART" id="SM00363"/>
    </source>
</evidence>
<dbReference type="PANTHER" id="PTHR32319:SF0">
    <property type="entry name" value="BACTERIAL HEMOLYSIN-LIKE PROTEIN"/>
    <property type="match status" value="1"/>
</dbReference>